<dbReference type="EMBL" id="JANPWB010000015">
    <property type="protein sequence ID" value="KAJ1087754.1"/>
    <property type="molecule type" value="Genomic_DNA"/>
</dbReference>
<accession>A0AAV7LBM1</accession>
<feature type="region of interest" description="Disordered" evidence="1">
    <location>
        <begin position="17"/>
        <end position="110"/>
    </location>
</feature>
<sequence length="110" mass="13762">MVTWERHQTLWARTSWTHKEKRQRIIRRRSCRRHRRRRRRRRRRTPRKERRRRPRRRSFAPLKQLRRPARQFLFEAESLPAANPAKSGSEGDQIIQRPPKLQKENKIPDN</sequence>
<reference evidence="2" key="1">
    <citation type="journal article" date="2022" name="bioRxiv">
        <title>Sequencing and chromosome-scale assembly of the giantPleurodeles waltlgenome.</title>
        <authorList>
            <person name="Brown T."/>
            <person name="Elewa A."/>
            <person name="Iarovenko S."/>
            <person name="Subramanian E."/>
            <person name="Araus A.J."/>
            <person name="Petzold A."/>
            <person name="Susuki M."/>
            <person name="Suzuki K.-i.T."/>
            <person name="Hayashi T."/>
            <person name="Toyoda A."/>
            <person name="Oliveira C."/>
            <person name="Osipova E."/>
            <person name="Leigh N.D."/>
            <person name="Simon A."/>
            <person name="Yun M.H."/>
        </authorList>
    </citation>
    <scope>NUCLEOTIDE SEQUENCE</scope>
    <source>
        <strain evidence="2">20211129_DDA</strain>
        <tissue evidence="2">Liver</tissue>
    </source>
</reference>
<gene>
    <name evidence="2" type="ORF">NDU88_000918</name>
</gene>
<feature type="compositionally biased region" description="Basic residues" evidence="1">
    <location>
        <begin position="19"/>
        <end position="69"/>
    </location>
</feature>
<proteinExistence type="predicted"/>
<dbReference type="AlphaFoldDB" id="A0AAV7LBM1"/>
<evidence type="ECO:0000313" key="3">
    <source>
        <dbReference type="Proteomes" id="UP001066276"/>
    </source>
</evidence>
<comment type="caution">
    <text evidence="2">The sequence shown here is derived from an EMBL/GenBank/DDBJ whole genome shotgun (WGS) entry which is preliminary data.</text>
</comment>
<evidence type="ECO:0000256" key="1">
    <source>
        <dbReference type="SAM" id="MobiDB-lite"/>
    </source>
</evidence>
<organism evidence="2 3">
    <name type="scientific">Pleurodeles waltl</name>
    <name type="common">Iberian ribbed newt</name>
    <dbReference type="NCBI Taxonomy" id="8319"/>
    <lineage>
        <taxon>Eukaryota</taxon>
        <taxon>Metazoa</taxon>
        <taxon>Chordata</taxon>
        <taxon>Craniata</taxon>
        <taxon>Vertebrata</taxon>
        <taxon>Euteleostomi</taxon>
        <taxon>Amphibia</taxon>
        <taxon>Batrachia</taxon>
        <taxon>Caudata</taxon>
        <taxon>Salamandroidea</taxon>
        <taxon>Salamandridae</taxon>
        <taxon>Pleurodelinae</taxon>
        <taxon>Pleurodeles</taxon>
    </lineage>
</organism>
<protein>
    <submittedName>
        <fullName evidence="2">Uncharacterized protein</fullName>
    </submittedName>
</protein>
<feature type="compositionally biased region" description="Basic and acidic residues" evidence="1">
    <location>
        <begin position="101"/>
        <end position="110"/>
    </location>
</feature>
<keyword evidence="3" id="KW-1185">Reference proteome</keyword>
<evidence type="ECO:0000313" key="2">
    <source>
        <dbReference type="EMBL" id="KAJ1087754.1"/>
    </source>
</evidence>
<dbReference type="Proteomes" id="UP001066276">
    <property type="component" value="Chromosome 11"/>
</dbReference>
<name>A0AAV7LBM1_PLEWA</name>